<evidence type="ECO:0000313" key="10">
    <source>
        <dbReference type="EMBL" id="EKF86408.1"/>
    </source>
</evidence>
<evidence type="ECO:0000256" key="1">
    <source>
        <dbReference type="ARBA" id="ARBA00002565"/>
    </source>
</evidence>
<dbReference type="NCBIfam" id="TIGR00240">
    <property type="entry name" value="ATCase_reg"/>
    <property type="match status" value="1"/>
</dbReference>
<feature type="domain" description="Aspartate carbamoyltransferase regulatory subunit C-terminal" evidence="9">
    <location>
        <begin position="102"/>
        <end position="150"/>
    </location>
</feature>
<dbReference type="Gene3D" id="2.30.30.20">
    <property type="entry name" value="Aspartate carbamoyltransferase regulatory subunit, C-terminal domain"/>
    <property type="match status" value="1"/>
</dbReference>
<feature type="domain" description="Aspartate carbamoyltransferase regulatory subunit N-terminal" evidence="8">
    <location>
        <begin position="7"/>
        <end position="97"/>
    </location>
</feature>
<dbReference type="PATRIC" id="fig|1204725.3.peg.595"/>
<keyword evidence="11" id="KW-1185">Reference proteome</keyword>
<name>K2R1L9_METFP</name>
<accession>K2R1L9</accession>
<evidence type="ECO:0000313" key="11">
    <source>
        <dbReference type="Proteomes" id="UP000007360"/>
    </source>
</evidence>
<dbReference type="Pfam" id="PF02748">
    <property type="entry name" value="PyrI_C"/>
    <property type="match status" value="1"/>
</dbReference>
<dbReference type="InterPro" id="IPR036792">
    <property type="entry name" value="Asp_carbatrfase_reg_C_sf"/>
</dbReference>
<dbReference type="PANTHER" id="PTHR35805:SF1">
    <property type="entry name" value="ASPARTATE CARBAMOYLTRANSFERASE REGULATORY CHAIN"/>
    <property type="match status" value="1"/>
</dbReference>
<dbReference type="Pfam" id="PF01948">
    <property type="entry name" value="PyrI"/>
    <property type="match status" value="1"/>
</dbReference>
<feature type="binding site" evidence="7">
    <location>
        <position position="114"/>
    </location>
    <ligand>
        <name>Zn(2+)</name>
        <dbReference type="ChEBI" id="CHEBI:29105"/>
    </ligand>
</feature>
<feature type="binding site" evidence="7">
    <location>
        <position position="141"/>
    </location>
    <ligand>
        <name>Zn(2+)</name>
        <dbReference type="ChEBI" id="CHEBI:29105"/>
    </ligand>
</feature>
<comment type="cofactor">
    <cofactor evidence="7">
        <name>Zn(2+)</name>
        <dbReference type="ChEBI" id="CHEBI:29105"/>
    </cofactor>
    <text evidence="7">Binds 1 zinc ion per subunit.</text>
</comment>
<dbReference type="Proteomes" id="UP000007360">
    <property type="component" value="Unassembled WGS sequence"/>
</dbReference>
<evidence type="ECO:0000256" key="4">
    <source>
        <dbReference type="ARBA" id="ARBA00022723"/>
    </source>
</evidence>
<sequence>MKTPRELKVKPIKNGTVIDHISANKALRVLKILGLPSPKIAVTLAMNVQSSQMGNKDIVKIEGRELASREVDEIALIAPNATINIIRDYEIVGKGKVNLLDEINNILTCSNPNCITNTDEPVTTRFTVLQKEPMILRCHYCERIMDQAEVEAQFRVF</sequence>
<evidence type="ECO:0000259" key="9">
    <source>
        <dbReference type="Pfam" id="PF02748"/>
    </source>
</evidence>
<dbReference type="GO" id="GO:0006221">
    <property type="term" value="P:pyrimidine nucleotide biosynthetic process"/>
    <property type="evidence" value="ECO:0007669"/>
    <property type="project" value="UniProtKB-UniRule"/>
</dbReference>
<organism evidence="10 11">
    <name type="scientific">Methanobacterium formicicum (strain DSM 3637 / PP1)</name>
    <dbReference type="NCBI Taxonomy" id="1204725"/>
    <lineage>
        <taxon>Archaea</taxon>
        <taxon>Methanobacteriati</taxon>
        <taxon>Methanobacteriota</taxon>
        <taxon>Methanomada group</taxon>
        <taxon>Methanobacteria</taxon>
        <taxon>Methanobacteriales</taxon>
        <taxon>Methanobacteriaceae</taxon>
        <taxon>Methanobacterium</taxon>
    </lineage>
</organism>
<dbReference type="InterPro" id="IPR036793">
    <property type="entry name" value="Asp_carbatrfase_reg_N_sf"/>
</dbReference>
<dbReference type="SUPFAM" id="SSF54893">
    <property type="entry name" value="Aspartate carbamoyltransferase, Regulatory-chain, N-terminal domain"/>
    <property type="match status" value="1"/>
</dbReference>
<evidence type="ECO:0000256" key="7">
    <source>
        <dbReference type="HAMAP-Rule" id="MF_00002"/>
    </source>
</evidence>
<dbReference type="RefSeq" id="WP_004029789.1">
    <property type="nucleotide sequence ID" value="NZ_AMPO01000002.1"/>
</dbReference>
<evidence type="ECO:0000256" key="5">
    <source>
        <dbReference type="ARBA" id="ARBA00022833"/>
    </source>
</evidence>
<evidence type="ECO:0000256" key="2">
    <source>
        <dbReference type="ARBA" id="ARBA00010498"/>
    </source>
</evidence>
<keyword evidence="6 7" id="KW-0665">Pyrimidine biosynthesis</keyword>
<dbReference type="InterPro" id="IPR020542">
    <property type="entry name" value="Asp_carbamoyltrfase_reg_C"/>
</dbReference>
<keyword evidence="10" id="KW-0808">Transferase</keyword>
<comment type="function">
    <text evidence="1 7">Involved in allosteric regulation of aspartate carbamoyltransferase.</text>
</comment>
<feature type="binding site" evidence="7">
    <location>
        <position position="138"/>
    </location>
    <ligand>
        <name>Zn(2+)</name>
        <dbReference type="ChEBI" id="CHEBI:29105"/>
    </ligand>
</feature>
<dbReference type="OrthoDB" id="7000at2157"/>
<keyword evidence="4 7" id="KW-0479">Metal-binding</keyword>
<dbReference type="InterPro" id="IPR020545">
    <property type="entry name" value="Asp_carbamoyltransf_reg_N"/>
</dbReference>
<protein>
    <recommendedName>
        <fullName evidence="3 7">Aspartate carbamoyltransferase regulatory chain</fullName>
    </recommendedName>
</protein>
<gene>
    <name evidence="7" type="primary">pyrI</name>
    <name evidence="10" type="ORF">A994_02958</name>
</gene>
<proteinExistence type="inferred from homology"/>
<comment type="subunit">
    <text evidence="7">Contains catalytic and regulatory chains.</text>
</comment>
<dbReference type="AlphaFoldDB" id="K2R1L9"/>
<dbReference type="EMBL" id="AMPO01000002">
    <property type="protein sequence ID" value="EKF86408.1"/>
    <property type="molecule type" value="Genomic_DNA"/>
</dbReference>
<comment type="similarity">
    <text evidence="2 7">Belongs to the PyrI family.</text>
</comment>
<dbReference type="GO" id="GO:0046872">
    <property type="term" value="F:metal ion binding"/>
    <property type="evidence" value="ECO:0007669"/>
    <property type="project" value="UniProtKB-KW"/>
</dbReference>
<dbReference type="GO" id="GO:0016740">
    <property type="term" value="F:transferase activity"/>
    <property type="evidence" value="ECO:0007669"/>
    <property type="project" value="UniProtKB-KW"/>
</dbReference>
<dbReference type="PANTHER" id="PTHR35805">
    <property type="entry name" value="ASPARTATE CARBAMOYLTRANSFERASE REGULATORY CHAIN"/>
    <property type="match status" value="1"/>
</dbReference>
<dbReference type="HAMAP" id="MF_00002">
    <property type="entry name" value="Asp_carb_tr_reg"/>
    <property type="match status" value="1"/>
</dbReference>
<evidence type="ECO:0000256" key="6">
    <source>
        <dbReference type="ARBA" id="ARBA00022975"/>
    </source>
</evidence>
<feature type="binding site" evidence="7">
    <location>
        <position position="109"/>
    </location>
    <ligand>
        <name>Zn(2+)</name>
        <dbReference type="ChEBI" id="CHEBI:29105"/>
    </ligand>
</feature>
<dbReference type="InterPro" id="IPR002801">
    <property type="entry name" value="Asp_carbamoylTrfase_reg"/>
</dbReference>
<dbReference type="Gene3D" id="3.30.70.140">
    <property type="entry name" value="Aspartate carbamoyltransferase regulatory subunit, N-terminal domain"/>
    <property type="match status" value="1"/>
</dbReference>
<dbReference type="GO" id="GO:0006207">
    <property type="term" value="P:'de novo' pyrimidine nucleobase biosynthetic process"/>
    <property type="evidence" value="ECO:0007669"/>
    <property type="project" value="InterPro"/>
</dbReference>
<keyword evidence="5 7" id="KW-0862">Zinc</keyword>
<dbReference type="SUPFAM" id="SSF57825">
    <property type="entry name" value="Aspartate carbamoyltransferase, Regulatory-chain, C-terminal domain"/>
    <property type="match status" value="1"/>
</dbReference>
<dbReference type="GO" id="GO:0009347">
    <property type="term" value="C:aspartate carbamoyltransferase complex"/>
    <property type="evidence" value="ECO:0007669"/>
    <property type="project" value="InterPro"/>
</dbReference>
<reference evidence="10 11" key="1">
    <citation type="journal article" date="2012" name="J. Bacteriol.">
        <title>Draft genome sequence of Methanobacterium formicicum DSM 3637, an archaebacterium isolated from the methane producer amoeba Pelomyxa palustris.</title>
        <authorList>
            <person name="Gutierrez G."/>
        </authorList>
    </citation>
    <scope>NUCLEOTIDE SEQUENCE [LARGE SCALE GENOMIC DNA]</scope>
    <source>
        <strain evidence="11">DSM 3637 / PP1</strain>
    </source>
</reference>
<evidence type="ECO:0000259" key="8">
    <source>
        <dbReference type="Pfam" id="PF01948"/>
    </source>
</evidence>
<evidence type="ECO:0000256" key="3">
    <source>
        <dbReference type="ARBA" id="ARBA00021764"/>
    </source>
</evidence>
<comment type="caution">
    <text evidence="10">The sequence shown here is derived from an EMBL/GenBank/DDBJ whole genome shotgun (WGS) entry which is preliminary data.</text>
</comment>